<name>A0A0N4WHN0_HAEPC</name>
<protein>
    <submittedName>
        <fullName evidence="1">Uncharacterized protein</fullName>
    </submittedName>
</protein>
<dbReference type="AlphaFoldDB" id="A0A0N4WHN0"/>
<accession>A0A0N4WHN0</accession>
<dbReference type="WBParaSite" id="HPLM_0001040901-mRNA-1">
    <property type="protein sequence ID" value="HPLM_0001040901-mRNA-1"/>
    <property type="gene ID" value="HPLM_0001040901"/>
</dbReference>
<proteinExistence type="predicted"/>
<sequence length="131" mass="15044">MCMKPAHFQQKSRPLPPFFDKLELQAAMATQTRPANGFDIQSFVKAACNCIAVSQTRQERVERIFARALALMEETRKQKFVLTSGSISVVLYTLLCKQVRWSLTDDRRKHNDRVVKSAIGKSKIRHARHEV</sequence>
<organism evidence="1">
    <name type="scientific">Haemonchus placei</name>
    <name type="common">Barber's pole worm</name>
    <dbReference type="NCBI Taxonomy" id="6290"/>
    <lineage>
        <taxon>Eukaryota</taxon>
        <taxon>Metazoa</taxon>
        <taxon>Ecdysozoa</taxon>
        <taxon>Nematoda</taxon>
        <taxon>Chromadorea</taxon>
        <taxon>Rhabditida</taxon>
        <taxon>Rhabditina</taxon>
        <taxon>Rhabditomorpha</taxon>
        <taxon>Strongyloidea</taxon>
        <taxon>Trichostrongylidae</taxon>
        <taxon>Haemonchus</taxon>
    </lineage>
</organism>
<reference evidence="1" key="1">
    <citation type="submission" date="2017-02" db="UniProtKB">
        <authorList>
            <consortium name="WormBaseParasite"/>
        </authorList>
    </citation>
    <scope>IDENTIFICATION</scope>
</reference>
<evidence type="ECO:0000313" key="1">
    <source>
        <dbReference type="WBParaSite" id="HPLM_0001040901-mRNA-1"/>
    </source>
</evidence>